<dbReference type="STRING" id="1818881.A3196_14615"/>
<dbReference type="EMBL" id="LVJZ01000003">
    <property type="protein sequence ID" value="ODB97879.1"/>
    <property type="molecule type" value="Genomic_DNA"/>
</dbReference>
<evidence type="ECO:0000313" key="2">
    <source>
        <dbReference type="EMBL" id="ODB97879.1"/>
    </source>
</evidence>
<evidence type="ECO:0008006" key="4">
    <source>
        <dbReference type="Google" id="ProtNLM"/>
    </source>
</evidence>
<proteinExistence type="predicted"/>
<keyword evidence="1" id="KW-0812">Transmembrane</keyword>
<feature type="transmembrane region" description="Helical" evidence="1">
    <location>
        <begin position="217"/>
        <end position="239"/>
    </location>
</feature>
<reference evidence="2 3" key="1">
    <citation type="submission" date="2016-03" db="EMBL/GenBank/DDBJ databases">
        <title>Chemosynthetic sulphur-oxidizing symbionts of marine invertebrate animals are capable of nitrogen fixation.</title>
        <authorList>
            <person name="Petersen J.M."/>
            <person name="Kemper A."/>
            <person name="Gruber-Vodicka H."/>
            <person name="Cardini U."/>
            <person name="Geest Mvander."/>
            <person name="Kleiner M."/>
            <person name="Bulgheresi S."/>
            <person name="Fussmann M."/>
            <person name="Herbold C."/>
            <person name="Seah B.K.B."/>
            <person name="Antony C.Paul."/>
            <person name="Liu D."/>
            <person name="Belitz A."/>
            <person name="Weber M."/>
        </authorList>
    </citation>
    <scope>NUCLEOTIDE SEQUENCE [LARGE SCALE GENOMIC DNA]</scope>
    <source>
        <strain evidence="2">G_D</strain>
    </source>
</reference>
<keyword evidence="1" id="KW-1133">Transmembrane helix</keyword>
<dbReference type="InterPro" id="IPR005625">
    <property type="entry name" value="PepSY-ass_TM"/>
</dbReference>
<evidence type="ECO:0000256" key="1">
    <source>
        <dbReference type="SAM" id="Phobius"/>
    </source>
</evidence>
<keyword evidence="1" id="KW-0472">Membrane</keyword>
<gene>
    <name evidence="2" type="ORF">A3196_14615</name>
</gene>
<dbReference type="Pfam" id="PF03929">
    <property type="entry name" value="PepSY_TM"/>
    <property type="match status" value="1"/>
</dbReference>
<dbReference type="OrthoDB" id="9204737at2"/>
<dbReference type="AlphaFoldDB" id="A0A1E2UT08"/>
<comment type="caution">
    <text evidence="2">The sequence shown here is derived from an EMBL/GenBank/DDBJ whole genome shotgun (WGS) entry which is preliminary data.</text>
</comment>
<accession>A0A1E2UT08</accession>
<dbReference type="RefSeq" id="WP_069014483.1">
    <property type="nucleotide sequence ID" value="NZ_LVJW01000003.1"/>
</dbReference>
<evidence type="ECO:0000313" key="3">
    <source>
        <dbReference type="Proteomes" id="UP000094849"/>
    </source>
</evidence>
<name>A0A1E2UT08_9GAMM</name>
<organism evidence="2 3">
    <name type="scientific">Candidatus Thiodiazotropha endoloripes</name>
    <dbReference type="NCBI Taxonomy" id="1818881"/>
    <lineage>
        <taxon>Bacteria</taxon>
        <taxon>Pseudomonadati</taxon>
        <taxon>Pseudomonadota</taxon>
        <taxon>Gammaproteobacteria</taxon>
        <taxon>Chromatiales</taxon>
        <taxon>Sedimenticolaceae</taxon>
        <taxon>Candidatus Thiodiazotropha</taxon>
    </lineage>
</organism>
<protein>
    <recommendedName>
        <fullName evidence="4">Peptidase</fullName>
    </recommendedName>
</protein>
<sequence length="243" mass="27106">MRSFKRSLRLFMLRWHHRIGFILSLFVILIAITGIVINHANRFGLDTRPITSPWILSWYGVEFVGEIKGYATAESWISAFQGKLYWDSESVGFCAEPLKGAEMVAGIWFVLCDTSLTLLTSDGELIEILDDVVPDNTSALSGVHDDWLVIATETGTQTLHPDTLELKPDTVTNTTARIATLLPASLQADLNFKSHSITIERLLLDLHSGRILQMPGALFNDLVALAMILLALSGSWLWLQRKL</sequence>
<feature type="transmembrane region" description="Helical" evidence="1">
    <location>
        <begin position="21"/>
        <end position="40"/>
    </location>
</feature>
<keyword evidence="3" id="KW-1185">Reference proteome</keyword>
<dbReference type="Proteomes" id="UP000094849">
    <property type="component" value="Unassembled WGS sequence"/>
</dbReference>